<name>A0A8K0E7B8_9ROSA</name>
<dbReference type="SMART" id="SM00239">
    <property type="entry name" value="C2"/>
    <property type="match status" value="1"/>
</dbReference>
<sequence>MALPISRAIEVTVLSGENLRMDRKPIKKNAYVIVRTDAENFRSTEMDTEGGSYPAWKEKLVLDLPGHARAMTVEVHCKTSLGDRVLGTAIVPVSDFMGGFVPESYLHFLSYRLRDKRGERNGIINISVRMKMSGGGYGCSSSCSPASEMKIGVPVGDSSFGGAVTGIPVWCAYPARHF</sequence>
<organism evidence="2 3">
    <name type="scientific">Rhamnella rubrinervis</name>
    <dbReference type="NCBI Taxonomy" id="2594499"/>
    <lineage>
        <taxon>Eukaryota</taxon>
        <taxon>Viridiplantae</taxon>
        <taxon>Streptophyta</taxon>
        <taxon>Embryophyta</taxon>
        <taxon>Tracheophyta</taxon>
        <taxon>Spermatophyta</taxon>
        <taxon>Magnoliopsida</taxon>
        <taxon>eudicotyledons</taxon>
        <taxon>Gunneridae</taxon>
        <taxon>Pentapetalae</taxon>
        <taxon>rosids</taxon>
        <taxon>fabids</taxon>
        <taxon>Rosales</taxon>
        <taxon>Rhamnaceae</taxon>
        <taxon>rhamnoid group</taxon>
        <taxon>Rhamneae</taxon>
        <taxon>Rhamnella</taxon>
    </lineage>
</organism>
<evidence type="ECO:0000313" key="2">
    <source>
        <dbReference type="EMBL" id="KAF3441288.1"/>
    </source>
</evidence>
<dbReference type="SUPFAM" id="SSF49562">
    <property type="entry name" value="C2 domain (Calcium/lipid-binding domain, CaLB)"/>
    <property type="match status" value="1"/>
</dbReference>
<dbReference type="InterPro" id="IPR035892">
    <property type="entry name" value="C2_domain_sf"/>
</dbReference>
<dbReference type="GO" id="GO:0006952">
    <property type="term" value="P:defense response"/>
    <property type="evidence" value="ECO:0007669"/>
    <property type="project" value="InterPro"/>
</dbReference>
<dbReference type="Proteomes" id="UP000796880">
    <property type="component" value="Unassembled WGS sequence"/>
</dbReference>
<dbReference type="Gene3D" id="2.60.40.150">
    <property type="entry name" value="C2 domain"/>
    <property type="match status" value="1"/>
</dbReference>
<keyword evidence="3" id="KW-1185">Reference proteome</keyword>
<dbReference type="EMBL" id="VOIH02000007">
    <property type="protein sequence ID" value="KAF3441288.1"/>
    <property type="molecule type" value="Genomic_DNA"/>
</dbReference>
<comment type="caution">
    <text evidence="2">The sequence shown here is derived from an EMBL/GenBank/DDBJ whole genome shotgun (WGS) entry which is preliminary data.</text>
</comment>
<dbReference type="InterPro" id="IPR044750">
    <property type="entry name" value="C2_SRC2/BAP"/>
</dbReference>
<dbReference type="OrthoDB" id="884464at2759"/>
<accession>A0A8K0E7B8</accession>
<evidence type="ECO:0000259" key="1">
    <source>
        <dbReference type="PROSITE" id="PS50004"/>
    </source>
</evidence>
<evidence type="ECO:0000313" key="3">
    <source>
        <dbReference type="Proteomes" id="UP000796880"/>
    </source>
</evidence>
<dbReference type="AlphaFoldDB" id="A0A8K0E7B8"/>
<dbReference type="PANTHER" id="PTHR32246:SF17">
    <property type="entry name" value="BON1-ASSOCIATED PROTEIN 2"/>
    <property type="match status" value="1"/>
</dbReference>
<protein>
    <recommendedName>
        <fullName evidence="1">C2 domain-containing protein</fullName>
    </recommendedName>
</protein>
<dbReference type="Pfam" id="PF00168">
    <property type="entry name" value="C2"/>
    <property type="match status" value="1"/>
</dbReference>
<dbReference type="InterPro" id="IPR000008">
    <property type="entry name" value="C2_dom"/>
</dbReference>
<gene>
    <name evidence="2" type="ORF">FNV43_RR15201</name>
</gene>
<dbReference type="PROSITE" id="PS50004">
    <property type="entry name" value="C2"/>
    <property type="match status" value="1"/>
</dbReference>
<dbReference type="CDD" id="cd04051">
    <property type="entry name" value="C2_SRC2_like"/>
    <property type="match status" value="1"/>
</dbReference>
<proteinExistence type="predicted"/>
<feature type="domain" description="C2" evidence="1">
    <location>
        <begin position="1"/>
        <end position="108"/>
    </location>
</feature>
<reference evidence="2" key="1">
    <citation type="submission" date="2020-03" db="EMBL/GenBank/DDBJ databases">
        <title>A high-quality chromosome-level genome assembly of a woody plant with both climbing and erect habits, Rhamnella rubrinervis.</title>
        <authorList>
            <person name="Lu Z."/>
            <person name="Yang Y."/>
            <person name="Zhu X."/>
            <person name="Sun Y."/>
        </authorList>
    </citation>
    <scope>NUCLEOTIDE SEQUENCE</scope>
    <source>
        <strain evidence="2">BYM</strain>
        <tissue evidence="2">Leaf</tissue>
    </source>
</reference>
<dbReference type="PANTHER" id="PTHR32246">
    <property type="entry name" value="INGRESSION PROTEIN FIC1"/>
    <property type="match status" value="1"/>
</dbReference>